<comment type="caution">
    <text evidence="2">The sequence shown here is derived from an EMBL/GenBank/DDBJ whole genome shotgun (WGS) entry which is preliminary data.</text>
</comment>
<evidence type="ECO:0000313" key="2">
    <source>
        <dbReference type="EMBL" id="MDX3701772.1"/>
    </source>
</evidence>
<accession>A0ABU4NI03</accession>
<keyword evidence="3" id="KW-1185">Reference proteome</keyword>
<dbReference type="Proteomes" id="UP001271274">
    <property type="component" value="Unassembled WGS sequence"/>
</dbReference>
<protein>
    <submittedName>
        <fullName evidence="2">DUF397 domain-containing protein</fullName>
    </submittedName>
</protein>
<dbReference type="RefSeq" id="WP_078935754.1">
    <property type="nucleotide sequence ID" value="NZ_JARAUR010000466.1"/>
</dbReference>
<reference evidence="2 3" key="1">
    <citation type="journal article" date="2023" name="Microb. Genom.">
        <title>Mesoterricola silvestris gen. nov., sp. nov., Mesoterricola sediminis sp. nov., Geothrix oryzae sp. nov., Geothrix edaphica sp. nov., Geothrix rubra sp. nov., and Geothrix limicola sp. nov., six novel members of Acidobacteriota isolated from soils.</title>
        <authorList>
            <person name="Weisberg A.J."/>
            <person name="Pearce E."/>
            <person name="Kramer C.G."/>
            <person name="Chang J.H."/>
            <person name="Clarke C.R."/>
        </authorList>
    </citation>
    <scope>NUCLEOTIDE SEQUENCE [LARGE SCALE GENOMIC DNA]</scope>
    <source>
        <strain evidence="2 3">ID09-01A</strain>
    </source>
</reference>
<dbReference type="Pfam" id="PF04149">
    <property type="entry name" value="DUF397"/>
    <property type="match status" value="1"/>
</dbReference>
<gene>
    <name evidence="2" type="ORF">PV662_18765</name>
</gene>
<dbReference type="EMBL" id="JARAYU010000005">
    <property type="protein sequence ID" value="MDX3701772.1"/>
    <property type="molecule type" value="Genomic_DNA"/>
</dbReference>
<dbReference type="InterPro" id="IPR007278">
    <property type="entry name" value="DUF397"/>
</dbReference>
<sequence>MWVRSSYSGEADDCVEVAAGRRRVMVRDSNGNSDALLVFRYAAWCGFLAGLVDPGAGGS</sequence>
<evidence type="ECO:0000313" key="3">
    <source>
        <dbReference type="Proteomes" id="UP001271274"/>
    </source>
</evidence>
<organism evidence="2 3">
    <name type="scientific">Streptomyces europaeiscabiei</name>
    <dbReference type="NCBI Taxonomy" id="146819"/>
    <lineage>
        <taxon>Bacteria</taxon>
        <taxon>Bacillati</taxon>
        <taxon>Actinomycetota</taxon>
        <taxon>Actinomycetes</taxon>
        <taxon>Kitasatosporales</taxon>
        <taxon>Streptomycetaceae</taxon>
        <taxon>Streptomyces</taxon>
    </lineage>
</organism>
<evidence type="ECO:0000259" key="1">
    <source>
        <dbReference type="Pfam" id="PF04149"/>
    </source>
</evidence>
<proteinExistence type="predicted"/>
<feature type="domain" description="DUF397" evidence="1">
    <location>
        <begin position="2"/>
        <end position="51"/>
    </location>
</feature>
<name>A0ABU4NI03_9ACTN</name>